<evidence type="ECO:0000313" key="1">
    <source>
        <dbReference type="EMBL" id="MES0838419.1"/>
    </source>
</evidence>
<comment type="caution">
    <text evidence="1">The sequence shown here is derived from an EMBL/GenBank/DDBJ whole genome shotgun (WGS) entry which is preliminary data.</text>
</comment>
<dbReference type="EMBL" id="JBEQNB010000029">
    <property type="protein sequence ID" value="MES0838419.1"/>
    <property type="molecule type" value="Genomic_DNA"/>
</dbReference>
<evidence type="ECO:0000313" key="2">
    <source>
        <dbReference type="Proteomes" id="UP001432401"/>
    </source>
</evidence>
<proteinExistence type="predicted"/>
<dbReference type="RefSeq" id="WP_352987256.1">
    <property type="nucleotide sequence ID" value="NZ_JBEQNA010000027.1"/>
</dbReference>
<keyword evidence="2" id="KW-1185">Reference proteome</keyword>
<name>A0ABV2A579_9ACTN</name>
<sequence>MTQATHEAPPLPASVLADVERDDPAAACERALAHPGFPHAAKGLSDLPTKAVRRLAQHCVELYREAAATPERRNAVLTLHTALLGCRLDFLEEDHLEIEVLVAASSRDIADACETALAAGNPRRTAERLRGLHEWQRHRLTDALAELHGAARTSERRNSVLWLHTALSHYQLNLLRFEELEPVVREVLGRDGSAEVEAVLAPDSFLRVMSGLRALPPEVRERLAGEARSLREGARTPERTELAVWLEAALLFPPLPSGLTLSDEFEAMWREVLPVDAAAACEMVLADKEFTGARLLPTLPEDLRDRLAQVCVELYGATDSWARRDRIARMHAMLTPGRPDDVMAHTRQEALSAATAAAFWGQGCVHMVWVELVSGRDVPVSFGQTLRRYWGEGYGSDVPLGEVVRLLTAHPVVNAGDEWTDHALAELADLPDAWRDLVAHAATAKASRPSATWERRGRALLAEVDADEFRERVLGWLALVGEPRSLPLENDVRHDRFNDIAVRGLVRLLSFLPGHAHTASGLGALLEKALVRVPGQGPDRPALANACATALGRIGDGTSHAELVRLAAVVDHRPTLKLIGAGLDAHTGAV</sequence>
<reference evidence="1 2" key="1">
    <citation type="submission" date="2024-06" db="EMBL/GenBank/DDBJ databases">
        <authorList>
            <person name="Bataeva Y.V."/>
            <person name="Grigorian L.N."/>
            <person name="Solomentsev V.I."/>
        </authorList>
    </citation>
    <scope>NUCLEOTIDE SEQUENCE [LARGE SCALE GENOMIC DNA]</scope>
    <source>
        <strain evidence="2">SCPM-O-B-12605 (RCAM04882)</strain>
    </source>
</reference>
<protein>
    <submittedName>
        <fullName evidence="1">Uncharacterized protein</fullName>
    </submittedName>
</protein>
<gene>
    <name evidence="1" type="ORF">ABUK86_31955</name>
</gene>
<dbReference type="Proteomes" id="UP001432401">
    <property type="component" value="Unassembled WGS sequence"/>
</dbReference>
<organism evidence="1 2">
    <name type="scientific">Nocardiopsis tropica</name>
    <dbReference type="NCBI Taxonomy" id="109330"/>
    <lineage>
        <taxon>Bacteria</taxon>
        <taxon>Bacillati</taxon>
        <taxon>Actinomycetota</taxon>
        <taxon>Actinomycetes</taxon>
        <taxon>Streptosporangiales</taxon>
        <taxon>Nocardiopsidaceae</taxon>
        <taxon>Nocardiopsis</taxon>
    </lineage>
</organism>
<accession>A0ABV2A579</accession>